<name>A0A5C6RPQ8_9FLAO</name>
<dbReference type="EMBL" id="VOOS01000005">
    <property type="protein sequence ID" value="TXB64341.1"/>
    <property type="molecule type" value="Genomic_DNA"/>
</dbReference>
<dbReference type="AlphaFoldDB" id="A0A5C6RPQ8"/>
<dbReference type="GO" id="GO:0042254">
    <property type="term" value="P:ribosome biogenesis"/>
    <property type="evidence" value="ECO:0007669"/>
    <property type="project" value="UniProtKB-KW"/>
</dbReference>
<dbReference type="InterPro" id="IPR005225">
    <property type="entry name" value="Small_GTP-bd"/>
</dbReference>
<evidence type="ECO:0000256" key="7">
    <source>
        <dbReference type="ARBA" id="ARBA00032345"/>
    </source>
</evidence>
<dbReference type="CDD" id="cd01894">
    <property type="entry name" value="EngA1"/>
    <property type="match status" value="1"/>
</dbReference>
<dbReference type="CDD" id="cd01895">
    <property type="entry name" value="EngA2"/>
    <property type="match status" value="1"/>
</dbReference>
<sequence>MSNIVAIVGRPNVGKSTLFNRLTESRQAIVDESSGVTRDRHYGLVDWNGRQFTLIDTGGYIKGSDDIFEDEIRKQVIIAIEEADLIIFVVDVTLGITDLDQQVANVLRRANKKILLVSNKVDNTSRIPDSSVFYGLGISDEIYNVSSVSGSGTGELLDEVVNNLEEKPEENDDDLLRLAIVGRPNVGKSSLLNGLIGVDRNIVTNIAGTTRDAISTRYTAYGFDMKLIDTAGLRKKVKVNEDLEFYSVMRTIRAIENSDVCLLMIEATEGIMTQDMNIFSLILKNKKGLVVLVNKWDLIDKETNTAKEFEAAIRQRMSPFTDVPIIFTSVTNKQRIFKALEEVVKVYENRVKKIPTSKLNEVMLDIITRNPPPAVKGKYIKIKFVSQLPTHTPTFAFYCNLPQYIKEPYKRFLENKLRENFDFTGVPIQLFMRKK</sequence>
<dbReference type="InterPro" id="IPR032859">
    <property type="entry name" value="KH_dom-like"/>
</dbReference>
<dbReference type="FunFam" id="3.30.300.20:FF:000004">
    <property type="entry name" value="GTPase Der"/>
    <property type="match status" value="1"/>
</dbReference>
<comment type="similarity">
    <text evidence="1 8 9 10">Belongs to the TRAFAC class TrmE-Era-EngA-EngB-Septin-like GTPase superfamily. EngA (Der) GTPase family.</text>
</comment>
<feature type="binding site" evidence="8">
    <location>
        <begin position="119"/>
        <end position="122"/>
    </location>
    <ligand>
        <name>GTP</name>
        <dbReference type="ChEBI" id="CHEBI:37565"/>
        <label>1</label>
    </ligand>
</feature>
<dbReference type="OrthoDB" id="9805918at2"/>
<dbReference type="InterPro" id="IPR015946">
    <property type="entry name" value="KH_dom-like_a/b"/>
</dbReference>
<feature type="binding site" evidence="8">
    <location>
        <begin position="229"/>
        <end position="233"/>
    </location>
    <ligand>
        <name>GTP</name>
        <dbReference type="ChEBI" id="CHEBI:37565"/>
        <label>2</label>
    </ligand>
</feature>
<dbReference type="NCBIfam" id="TIGR00231">
    <property type="entry name" value="small_GTP"/>
    <property type="match status" value="2"/>
</dbReference>
<gene>
    <name evidence="8" type="primary">der</name>
    <name evidence="12" type="ORF">FRY74_11155</name>
</gene>
<dbReference type="Pfam" id="PF01926">
    <property type="entry name" value="MMR_HSR1"/>
    <property type="match status" value="2"/>
</dbReference>
<evidence type="ECO:0000313" key="13">
    <source>
        <dbReference type="Proteomes" id="UP000321721"/>
    </source>
</evidence>
<protein>
    <recommendedName>
        <fullName evidence="2 8">GTPase Der</fullName>
    </recommendedName>
    <alternativeName>
        <fullName evidence="7 8">GTP-binding protein EngA</fullName>
    </alternativeName>
</protein>
<comment type="function">
    <text evidence="8 10">GTPase that plays an essential role in the late steps of ribosome biogenesis.</text>
</comment>
<evidence type="ECO:0000256" key="10">
    <source>
        <dbReference type="RuleBase" id="RU004481"/>
    </source>
</evidence>
<dbReference type="PANTHER" id="PTHR43834">
    <property type="entry name" value="GTPASE DER"/>
    <property type="match status" value="1"/>
</dbReference>
<dbReference type="GO" id="GO:0005525">
    <property type="term" value="F:GTP binding"/>
    <property type="evidence" value="ECO:0007669"/>
    <property type="project" value="UniProtKB-UniRule"/>
</dbReference>
<dbReference type="SUPFAM" id="SSF52540">
    <property type="entry name" value="P-loop containing nucleoside triphosphate hydrolases"/>
    <property type="match status" value="2"/>
</dbReference>
<dbReference type="PIRSF" id="PIRSF006485">
    <property type="entry name" value="GTP-binding_EngA"/>
    <property type="match status" value="1"/>
</dbReference>
<dbReference type="GO" id="GO:0043022">
    <property type="term" value="F:ribosome binding"/>
    <property type="evidence" value="ECO:0007669"/>
    <property type="project" value="TreeGrafter"/>
</dbReference>
<dbReference type="InterPro" id="IPR027417">
    <property type="entry name" value="P-loop_NTPase"/>
</dbReference>
<accession>A0A5C6RPQ8</accession>
<dbReference type="PRINTS" id="PR00326">
    <property type="entry name" value="GTP1OBG"/>
</dbReference>
<dbReference type="InterPro" id="IPR016484">
    <property type="entry name" value="GTPase_Der"/>
</dbReference>
<dbReference type="Gene3D" id="3.30.300.20">
    <property type="match status" value="1"/>
</dbReference>
<feature type="binding site" evidence="8">
    <location>
        <begin position="56"/>
        <end position="60"/>
    </location>
    <ligand>
        <name>GTP</name>
        <dbReference type="ChEBI" id="CHEBI:37565"/>
        <label>1</label>
    </ligand>
</feature>
<dbReference type="FunFam" id="3.40.50.300:FF:000040">
    <property type="entry name" value="GTPase Der"/>
    <property type="match status" value="1"/>
</dbReference>
<evidence type="ECO:0000256" key="6">
    <source>
        <dbReference type="ARBA" id="ARBA00023134"/>
    </source>
</evidence>
<dbReference type="Pfam" id="PF14714">
    <property type="entry name" value="KH_dom-like"/>
    <property type="match status" value="1"/>
</dbReference>
<evidence type="ECO:0000256" key="8">
    <source>
        <dbReference type="HAMAP-Rule" id="MF_00195"/>
    </source>
</evidence>
<dbReference type="HAMAP" id="MF_00195">
    <property type="entry name" value="GTPase_Der"/>
    <property type="match status" value="1"/>
</dbReference>
<feature type="domain" description="EngA-type G" evidence="11">
    <location>
        <begin position="3"/>
        <end position="168"/>
    </location>
</feature>
<feature type="binding site" evidence="8">
    <location>
        <begin position="182"/>
        <end position="189"/>
    </location>
    <ligand>
        <name>GTP</name>
        <dbReference type="ChEBI" id="CHEBI:37565"/>
        <label>2</label>
    </ligand>
</feature>
<keyword evidence="13" id="KW-1185">Reference proteome</keyword>
<evidence type="ECO:0000256" key="1">
    <source>
        <dbReference type="ARBA" id="ARBA00008279"/>
    </source>
</evidence>
<evidence type="ECO:0000256" key="9">
    <source>
        <dbReference type="PROSITE-ProRule" id="PRU01049"/>
    </source>
</evidence>
<dbReference type="RefSeq" id="WP_147101623.1">
    <property type="nucleotide sequence ID" value="NZ_VOOS01000005.1"/>
</dbReference>
<feature type="binding site" evidence="8">
    <location>
        <begin position="294"/>
        <end position="297"/>
    </location>
    <ligand>
        <name>GTP</name>
        <dbReference type="ChEBI" id="CHEBI:37565"/>
        <label>2</label>
    </ligand>
</feature>
<evidence type="ECO:0000256" key="3">
    <source>
        <dbReference type="ARBA" id="ARBA00022517"/>
    </source>
</evidence>
<evidence type="ECO:0000256" key="5">
    <source>
        <dbReference type="ARBA" id="ARBA00022741"/>
    </source>
</evidence>
<organism evidence="12 13">
    <name type="scientific">Vicingus serpentipes</name>
    <dbReference type="NCBI Taxonomy" id="1926625"/>
    <lineage>
        <taxon>Bacteria</taxon>
        <taxon>Pseudomonadati</taxon>
        <taxon>Bacteroidota</taxon>
        <taxon>Flavobacteriia</taxon>
        <taxon>Flavobacteriales</taxon>
        <taxon>Vicingaceae</taxon>
        <taxon>Vicingus</taxon>
    </lineage>
</organism>
<evidence type="ECO:0000256" key="2">
    <source>
        <dbReference type="ARBA" id="ARBA00020953"/>
    </source>
</evidence>
<dbReference type="Proteomes" id="UP000321721">
    <property type="component" value="Unassembled WGS sequence"/>
</dbReference>
<dbReference type="InterPro" id="IPR006073">
    <property type="entry name" value="GTP-bd"/>
</dbReference>
<evidence type="ECO:0000313" key="12">
    <source>
        <dbReference type="EMBL" id="TXB64341.1"/>
    </source>
</evidence>
<dbReference type="PROSITE" id="PS51712">
    <property type="entry name" value="G_ENGA"/>
    <property type="match status" value="2"/>
</dbReference>
<proteinExistence type="inferred from homology"/>
<reference evidence="12 13" key="1">
    <citation type="submission" date="2019-08" db="EMBL/GenBank/DDBJ databases">
        <title>Genome of Vicingus serpentipes NCIMB 15042.</title>
        <authorList>
            <person name="Bowman J.P."/>
        </authorList>
    </citation>
    <scope>NUCLEOTIDE SEQUENCE [LARGE SCALE GENOMIC DNA]</scope>
    <source>
        <strain evidence="12 13">NCIMB 15042</strain>
    </source>
</reference>
<keyword evidence="4 10" id="KW-0677">Repeat</keyword>
<evidence type="ECO:0000256" key="4">
    <source>
        <dbReference type="ARBA" id="ARBA00022737"/>
    </source>
</evidence>
<dbReference type="NCBIfam" id="TIGR03594">
    <property type="entry name" value="GTPase_EngA"/>
    <property type="match status" value="1"/>
</dbReference>
<feature type="binding site" evidence="8">
    <location>
        <begin position="9"/>
        <end position="16"/>
    </location>
    <ligand>
        <name>GTP</name>
        <dbReference type="ChEBI" id="CHEBI:37565"/>
        <label>1</label>
    </ligand>
</feature>
<evidence type="ECO:0000259" key="11">
    <source>
        <dbReference type="PROSITE" id="PS51712"/>
    </source>
</evidence>
<dbReference type="FunFam" id="3.40.50.300:FF:000057">
    <property type="entry name" value="GTPase Der"/>
    <property type="match status" value="1"/>
</dbReference>
<keyword evidence="5 8" id="KW-0547">Nucleotide-binding</keyword>
<dbReference type="PANTHER" id="PTHR43834:SF6">
    <property type="entry name" value="GTPASE DER"/>
    <property type="match status" value="1"/>
</dbReference>
<comment type="caution">
    <text evidence="12">The sequence shown here is derived from an EMBL/GenBank/DDBJ whole genome shotgun (WGS) entry which is preliminary data.</text>
</comment>
<dbReference type="InterPro" id="IPR031166">
    <property type="entry name" value="G_ENGA"/>
</dbReference>
<feature type="domain" description="EngA-type G" evidence="11">
    <location>
        <begin position="176"/>
        <end position="351"/>
    </location>
</feature>
<keyword evidence="6 8" id="KW-0342">GTP-binding</keyword>
<keyword evidence="3 8" id="KW-0690">Ribosome biogenesis</keyword>
<comment type="subunit">
    <text evidence="8">Associates with the 50S ribosomal subunit.</text>
</comment>
<dbReference type="Gene3D" id="3.40.50.300">
    <property type="entry name" value="P-loop containing nucleotide triphosphate hydrolases"/>
    <property type="match status" value="2"/>
</dbReference>